<evidence type="ECO:0000256" key="7">
    <source>
        <dbReference type="ARBA" id="ARBA00023136"/>
    </source>
</evidence>
<keyword evidence="3 10" id="KW-0813">Transport</keyword>
<evidence type="ECO:0000256" key="6">
    <source>
        <dbReference type="ARBA" id="ARBA00023065"/>
    </source>
</evidence>
<dbReference type="HOGENOM" id="CLU_135788_0_0_1"/>
<feature type="transmembrane region" description="Helical" evidence="10">
    <location>
        <begin position="12"/>
        <end position="33"/>
    </location>
</feature>
<dbReference type="GO" id="GO:0046961">
    <property type="term" value="F:proton-transporting ATPase activity, rotational mechanism"/>
    <property type="evidence" value="ECO:0007669"/>
    <property type="project" value="InterPro"/>
</dbReference>
<dbReference type="VEuPathDB" id="MicrosporidiaDB:M896_081320"/>
<keyword evidence="13" id="KW-1185">Reference proteome</keyword>
<evidence type="ECO:0000256" key="2">
    <source>
        <dbReference type="ARBA" id="ARBA00007296"/>
    </source>
</evidence>
<dbReference type="InParanoid" id="A0A0B2UE88"/>
<gene>
    <name evidence="12" type="ORF">M896_081320</name>
</gene>
<reference evidence="12 13" key="1">
    <citation type="journal article" date="2014" name="MBio">
        <title>The Ordospora colligata genome; evolution of extreme reduction in microsporidia and host-to-parasite horizontal gene transfer.</title>
        <authorList>
            <person name="Pombert J.-F."/>
            <person name="Haag K.L."/>
            <person name="Beidas S."/>
            <person name="Ebert D."/>
            <person name="Keeling P.J."/>
        </authorList>
    </citation>
    <scope>NUCLEOTIDE SEQUENCE [LARGE SCALE GENOMIC DNA]</scope>
    <source>
        <strain evidence="12 13">OC4</strain>
    </source>
</reference>
<dbReference type="InterPro" id="IPR000245">
    <property type="entry name" value="ATPase_proteolipid_csu"/>
</dbReference>
<evidence type="ECO:0000259" key="11">
    <source>
        <dbReference type="Pfam" id="PF00137"/>
    </source>
</evidence>
<dbReference type="AlphaFoldDB" id="A0A0B2UE88"/>
<feature type="transmembrane region" description="Helical" evidence="10">
    <location>
        <begin position="85"/>
        <end position="106"/>
    </location>
</feature>
<keyword evidence="6 10" id="KW-0406">Ion transport</keyword>
<evidence type="ECO:0000256" key="5">
    <source>
        <dbReference type="ARBA" id="ARBA00022989"/>
    </source>
</evidence>
<comment type="function">
    <text evidence="10">Proton-conducting pore forming of the V0 complex of vacuolar(H+)-ATPase (V-ATPase), a multisubunit enzyme composed of a peripheral complex (V1) that hydrolyzes ATP and a membrane integral complex (V0) that translocates protons. V-ATPase is responsible for acidifying and maintaining the pH of intracellular compartments.</text>
</comment>
<feature type="domain" description="V-ATPase proteolipid subunit C-like" evidence="11">
    <location>
        <begin position="88"/>
        <end position="146"/>
    </location>
</feature>
<dbReference type="GO" id="GO:0005774">
    <property type="term" value="C:vacuolar membrane"/>
    <property type="evidence" value="ECO:0007669"/>
    <property type="project" value="UniProtKB-ARBA"/>
</dbReference>
<name>A0A0B2UE88_9MICR</name>
<dbReference type="STRING" id="1354746.A0A0B2UE88"/>
<evidence type="ECO:0000256" key="8">
    <source>
        <dbReference type="ARBA" id="ARBA00045519"/>
    </source>
</evidence>
<organism evidence="12 13">
    <name type="scientific">Ordospora colligata OC4</name>
    <dbReference type="NCBI Taxonomy" id="1354746"/>
    <lineage>
        <taxon>Eukaryota</taxon>
        <taxon>Fungi</taxon>
        <taxon>Fungi incertae sedis</taxon>
        <taxon>Microsporidia</taxon>
        <taxon>Ordosporidae</taxon>
        <taxon>Ordospora</taxon>
    </lineage>
</organism>
<dbReference type="EMBL" id="JOKQ01000008">
    <property type="protein sequence ID" value="KHN69396.1"/>
    <property type="molecule type" value="Genomic_DNA"/>
</dbReference>
<evidence type="ECO:0000256" key="3">
    <source>
        <dbReference type="ARBA" id="ARBA00022448"/>
    </source>
</evidence>
<comment type="caution">
    <text evidence="12">The sequence shown here is derived from an EMBL/GenBank/DDBJ whole genome shotgun (WGS) entry which is preliminary data.</text>
</comment>
<accession>A0A0B2UE88</accession>
<evidence type="ECO:0000256" key="1">
    <source>
        <dbReference type="ARBA" id="ARBA00004141"/>
    </source>
</evidence>
<keyword evidence="5 10" id="KW-1133">Transmembrane helix</keyword>
<evidence type="ECO:0000256" key="9">
    <source>
        <dbReference type="ARBA" id="ARBA00046480"/>
    </source>
</evidence>
<protein>
    <submittedName>
        <fullName evidence="12">Putative V-type ATP synthase</fullName>
    </submittedName>
</protein>
<evidence type="ECO:0000256" key="4">
    <source>
        <dbReference type="ARBA" id="ARBA00022692"/>
    </source>
</evidence>
<dbReference type="GeneID" id="26262172"/>
<keyword evidence="7 10" id="KW-0472">Membrane</keyword>
<comment type="function">
    <text evidence="8">Proton-conducting pore forming subunit of the V0 complex of vacuolar(H+)-ATPase (V-ATPase), a multisubunit enzyme composed of a peripheral complex (V1) that hydrolyzes ATP and a membrane integral complex (V0) that translocates protons. V-ATPase is responsible for acidifying and maintaining the pH of intracellular compartments.</text>
</comment>
<keyword evidence="4 10" id="KW-0812">Transmembrane</keyword>
<dbReference type="Proteomes" id="UP000031056">
    <property type="component" value="Unassembled WGS sequence"/>
</dbReference>
<comment type="similarity">
    <text evidence="2 10">Belongs to the V-ATPase proteolipid subunit family.</text>
</comment>
<dbReference type="GO" id="GO:0033179">
    <property type="term" value="C:proton-transporting V-type ATPase, V0 domain"/>
    <property type="evidence" value="ECO:0007669"/>
    <property type="project" value="InterPro"/>
</dbReference>
<evidence type="ECO:0000256" key="10">
    <source>
        <dbReference type="RuleBase" id="RU363060"/>
    </source>
</evidence>
<sequence>MELDEKTLSLIISKIGPGLMVSISAIGSGLGFISGTEGICKAAEHSVNTTYSLIPIIFITAPTMYSVILYFMVYDKHVETLSDGLLVLSACIINGVSSGAAAYSIGHSAKYACVVRALQPKFLTTFFLVFIFGELTGLLGLVCAMAMSSNIGKA</sequence>
<dbReference type="InterPro" id="IPR002379">
    <property type="entry name" value="ATPase_proteolipid_c-like_dom"/>
</dbReference>
<dbReference type="PRINTS" id="PR00122">
    <property type="entry name" value="VACATPASE"/>
</dbReference>
<dbReference type="OrthoDB" id="1744869at2759"/>
<evidence type="ECO:0000313" key="12">
    <source>
        <dbReference type="EMBL" id="KHN69396.1"/>
    </source>
</evidence>
<dbReference type="SUPFAM" id="SSF81333">
    <property type="entry name" value="F1F0 ATP synthase subunit C"/>
    <property type="match status" value="2"/>
</dbReference>
<comment type="subcellular location">
    <subcellularLocation>
        <location evidence="1">Membrane</location>
        <topology evidence="1">Multi-pass membrane protein</topology>
    </subcellularLocation>
</comment>
<dbReference type="InterPro" id="IPR035921">
    <property type="entry name" value="F/V-ATP_Csub_sf"/>
</dbReference>
<feature type="transmembrane region" description="Helical" evidence="10">
    <location>
        <begin position="126"/>
        <end position="147"/>
    </location>
</feature>
<comment type="subunit">
    <text evidence="9 10">V-ATPase is a heteromultimeric enzyme composed of a peripheral catalytic V1 complex (components A to H) attached to an integral membrane V0 proton pore complex (components: a, c, c', c'', d, e, f and VOA1). The decameric c-ring forms the proton-conducting pore, and is composed of eight proteolipid subunits c, one subunit c' and one subunit c''.</text>
</comment>
<dbReference type="PANTHER" id="PTHR10263">
    <property type="entry name" value="V-TYPE PROTON ATPASE PROTEOLIPID SUBUNIT"/>
    <property type="match status" value="1"/>
</dbReference>
<dbReference type="Pfam" id="PF00137">
    <property type="entry name" value="ATP-synt_C"/>
    <property type="match status" value="1"/>
</dbReference>
<dbReference type="Gene3D" id="1.20.120.610">
    <property type="entry name" value="lithium bound rotor ring of v- atpase"/>
    <property type="match status" value="1"/>
</dbReference>
<proteinExistence type="inferred from homology"/>
<dbReference type="RefSeq" id="XP_014563438.1">
    <property type="nucleotide sequence ID" value="XM_014707952.1"/>
</dbReference>
<evidence type="ECO:0000313" key="13">
    <source>
        <dbReference type="Proteomes" id="UP000031056"/>
    </source>
</evidence>
<feature type="transmembrane region" description="Helical" evidence="10">
    <location>
        <begin position="53"/>
        <end position="73"/>
    </location>
</feature>